<gene>
    <name evidence="3" type="ORF">NBG84_32675</name>
</gene>
<organism evidence="3 4">
    <name type="scientific">Streptomyces albipurpureus</name>
    <dbReference type="NCBI Taxonomy" id="2897419"/>
    <lineage>
        <taxon>Bacteria</taxon>
        <taxon>Bacillati</taxon>
        <taxon>Actinomycetota</taxon>
        <taxon>Actinomycetes</taxon>
        <taxon>Kitasatosporales</taxon>
        <taxon>Streptomycetaceae</taxon>
        <taxon>Streptomyces</taxon>
    </lineage>
</organism>
<evidence type="ECO:0000256" key="2">
    <source>
        <dbReference type="SAM" id="MobiDB-lite"/>
    </source>
</evidence>
<keyword evidence="1" id="KW-0175">Coiled coil</keyword>
<feature type="region of interest" description="Disordered" evidence="2">
    <location>
        <begin position="147"/>
        <end position="197"/>
    </location>
</feature>
<feature type="compositionally biased region" description="Basic and acidic residues" evidence="2">
    <location>
        <begin position="454"/>
        <end position="465"/>
    </location>
</feature>
<proteinExistence type="predicted"/>
<name>A0ABT0UX62_9ACTN</name>
<feature type="compositionally biased region" description="Pro residues" evidence="2">
    <location>
        <begin position="315"/>
        <end position="348"/>
    </location>
</feature>
<feature type="region of interest" description="Disordered" evidence="2">
    <location>
        <begin position="275"/>
        <end position="465"/>
    </location>
</feature>
<feature type="coiled-coil region" evidence="1">
    <location>
        <begin position="94"/>
        <end position="121"/>
    </location>
</feature>
<keyword evidence="3" id="KW-0131">Cell cycle</keyword>
<dbReference type="EMBL" id="JAMQAW010000052">
    <property type="protein sequence ID" value="MCM2392987.1"/>
    <property type="molecule type" value="Genomic_DNA"/>
</dbReference>
<accession>A0ABT0UX62</accession>
<evidence type="ECO:0000313" key="3">
    <source>
        <dbReference type="EMBL" id="MCM2392987.1"/>
    </source>
</evidence>
<feature type="compositionally biased region" description="Basic and acidic residues" evidence="2">
    <location>
        <begin position="302"/>
        <end position="314"/>
    </location>
</feature>
<evidence type="ECO:0000256" key="1">
    <source>
        <dbReference type="SAM" id="Coils"/>
    </source>
</evidence>
<dbReference type="PANTHER" id="PTHR38010:SF1">
    <property type="entry name" value="SLR0848 PROTEIN"/>
    <property type="match status" value="1"/>
</dbReference>
<keyword evidence="4" id="KW-1185">Reference proteome</keyword>
<dbReference type="GO" id="GO:0051301">
    <property type="term" value="P:cell division"/>
    <property type="evidence" value="ECO:0007669"/>
    <property type="project" value="UniProtKB-KW"/>
</dbReference>
<evidence type="ECO:0000313" key="4">
    <source>
        <dbReference type="Proteomes" id="UP001431429"/>
    </source>
</evidence>
<protein>
    <submittedName>
        <fullName evidence="3">Cell division initiation protein</fullName>
    </submittedName>
</protein>
<dbReference type="RefSeq" id="WP_250923302.1">
    <property type="nucleotide sequence ID" value="NZ_JAMQAW010000052.1"/>
</dbReference>
<sequence length="465" mass="50158">MDVQKKLDDIVETIGSARSLPMSASCVVNRAELLSLLEEVRQALPGSLARARELIGDRDHLVAQARWEAEKIIESAHAERDSLISDTRVARQSRDEAERILAEARGEAEEIRAEADDYVDSKLANFEVVLAKTIGSVDRGREKLLGRGARAGGHDFDGPPGPGDPLSSGHRPPLGPESSTGAADPSGPGIPEYGPDPATLVRQADEYVDAKLGAFEAVLGKTLEAVGRGRRKLHGPAVDGALGEHMAAQDAAGVHQQGSDTSDADYLAGLAELADEEPGLSRRPRRPQPATDAPQGTGSERPTPHAPERPRHEPFAPPIPAGPAPHQPPERQPAPPAPYEPYAPPRPDGPAAGEQHPAAHRAPGPSYEQRPSVWQIPHQQDLPHQQEPGSYAPRPQQAYEGHSPDPFAGYRPQVHHDQYTAADGHAHRDQPEHPPRRQPAALDETSLFDTGMIDLDRLRPYEEGR</sequence>
<dbReference type="PANTHER" id="PTHR38010">
    <property type="entry name" value="SLR0848 PROTEIN"/>
    <property type="match status" value="1"/>
</dbReference>
<dbReference type="CDD" id="cd06503">
    <property type="entry name" value="ATP-synt_Fo_b"/>
    <property type="match status" value="1"/>
</dbReference>
<comment type="caution">
    <text evidence="3">The sequence shown here is derived from an EMBL/GenBank/DDBJ whole genome shotgun (WGS) entry which is preliminary data.</text>
</comment>
<feature type="compositionally biased region" description="Basic and acidic residues" evidence="2">
    <location>
        <begin position="414"/>
        <end position="435"/>
    </location>
</feature>
<keyword evidence="3" id="KW-0132">Cell division</keyword>
<dbReference type="Proteomes" id="UP001431429">
    <property type="component" value="Unassembled WGS sequence"/>
</dbReference>
<reference evidence="3" key="1">
    <citation type="submission" date="2022-06" db="EMBL/GenBank/DDBJ databases">
        <title>Genome public.</title>
        <authorList>
            <person name="Sun Q."/>
        </authorList>
    </citation>
    <scope>NUCLEOTIDE SEQUENCE</scope>
    <source>
        <strain evidence="3">CWNU-1</strain>
    </source>
</reference>